<sequence length="114" mass="12093">MSGKVLLSEGVFSIAQVMVPRNGLALLGAGLGATRLVSAVNDLKFFEADNVANDPLERVCLSDFTMDGASRTEQCAIDFRAAIGCTFPRLRVIDMPDQPVAGGIGAVTLREYTT</sequence>
<organism evidence="1">
    <name type="scientific">marine sediment metagenome</name>
    <dbReference type="NCBI Taxonomy" id="412755"/>
    <lineage>
        <taxon>unclassified sequences</taxon>
        <taxon>metagenomes</taxon>
        <taxon>ecological metagenomes</taxon>
    </lineage>
</organism>
<comment type="caution">
    <text evidence="1">The sequence shown here is derived from an EMBL/GenBank/DDBJ whole genome shotgun (WGS) entry which is preliminary data.</text>
</comment>
<dbReference type="EMBL" id="LAZR01038866">
    <property type="protein sequence ID" value="KKL18451.1"/>
    <property type="molecule type" value="Genomic_DNA"/>
</dbReference>
<protein>
    <submittedName>
        <fullName evidence="1">Uncharacterized protein</fullName>
    </submittedName>
</protein>
<dbReference type="AlphaFoldDB" id="A0A0F9DL82"/>
<gene>
    <name evidence="1" type="ORF">LCGC14_2475430</name>
</gene>
<evidence type="ECO:0000313" key="1">
    <source>
        <dbReference type="EMBL" id="KKL18451.1"/>
    </source>
</evidence>
<feature type="non-terminal residue" evidence="1">
    <location>
        <position position="114"/>
    </location>
</feature>
<name>A0A0F9DL82_9ZZZZ</name>
<reference evidence="1" key="1">
    <citation type="journal article" date="2015" name="Nature">
        <title>Complex archaea that bridge the gap between prokaryotes and eukaryotes.</title>
        <authorList>
            <person name="Spang A."/>
            <person name="Saw J.H."/>
            <person name="Jorgensen S.L."/>
            <person name="Zaremba-Niedzwiedzka K."/>
            <person name="Martijn J."/>
            <person name="Lind A.E."/>
            <person name="van Eijk R."/>
            <person name="Schleper C."/>
            <person name="Guy L."/>
            <person name="Ettema T.J."/>
        </authorList>
    </citation>
    <scope>NUCLEOTIDE SEQUENCE</scope>
</reference>
<accession>A0A0F9DL82</accession>
<proteinExistence type="predicted"/>